<dbReference type="Pfam" id="PF02120">
    <property type="entry name" value="Flg_hook"/>
    <property type="match status" value="1"/>
</dbReference>
<protein>
    <submittedName>
        <fullName evidence="3">Flagellar hook-length control protein-like, C-terminal domain</fullName>
    </submittedName>
</protein>
<dbReference type="CDD" id="cd17470">
    <property type="entry name" value="T3SS_Flik_C"/>
    <property type="match status" value="1"/>
</dbReference>
<dbReference type="HOGENOM" id="CLU_550619_0_0_7"/>
<feature type="region of interest" description="Disordered" evidence="1">
    <location>
        <begin position="1"/>
        <end position="28"/>
    </location>
</feature>
<dbReference type="STRING" id="709032.Sulku_0055"/>
<accession>E4TWA7</accession>
<gene>
    <name evidence="3" type="ordered locus">Sulku_0055</name>
</gene>
<dbReference type="InterPro" id="IPR021136">
    <property type="entry name" value="Flagellar_hook_control-like_C"/>
</dbReference>
<dbReference type="eggNOG" id="COG3144">
    <property type="taxonomic scope" value="Bacteria"/>
</dbReference>
<feature type="compositionally biased region" description="Low complexity" evidence="1">
    <location>
        <begin position="421"/>
        <end position="439"/>
    </location>
</feature>
<evidence type="ECO:0000256" key="1">
    <source>
        <dbReference type="SAM" id="MobiDB-lite"/>
    </source>
</evidence>
<dbReference type="AlphaFoldDB" id="E4TWA7"/>
<dbReference type="OrthoDB" id="5362877at2"/>
<keyword evidence="4" id="KW-1185">Reference proteome</keyword>
<dbReference type="Proteomes" id="UP000008721">
    <property type="component" value="Chromosome"/>
</dbReference>
<keyword evidence="3" id="KW-0966">Cell projection</keyword>
<feature type="region of interest" description="Disordered" evidence="1">
    <location>
        <begin position="416"/>
        <end position="440"/>
    </location>
</feature>
<keyword evidence="3" id="KW-0282">Flagellum</keyword>
<dbReference type="Gene3D" id="3.30.750.140">
    <property type="match status" value="1"/>
</dbReference>
<evidence type="ECO:0000313" key="4">
    <source>
        <dbReference type="Proteomes" id="UP000008721"/>
    </source>
</evidence>
<feature type="region of interest" description="Disordered" evidence="1">
    <location>
        <begin position="222"/>
        <end position="245"/>
    </location>
</feature>
<name>E4TWA7_SULKY</name>
<reference evidence="3 4" key="1">
    <citation type="journal article" date="2012" name="Stand. Genomic Sci.">
        <title>Complete genome sequence of the sulfur compounds oxidizing chemolithoautotroph Sulfuricurvum kujiense type strain (YK-1(T)).</title>
        <authorList>
            <person name="Han C."/>
            <person name="Kotsyurbenko O."/>
            <person name="Chertkov O."/>
            <person name="Held B."/>
            <person name="Lapidus A."/>
            <person name="Nolan M."/>
            <person name="Lucas S."/>
            <person name="Hammon N."/>
            <person name="Deshpande S."/>
            <person name="Cheng J.F."/>
            <person name="Tapia R."/>
            <person name="Goodwin L.A."/>
            <person name="Pitluck S."/>
            <person name="Liolios K."/>
            <person name="Pagani I."/>
            <person name="Ivanova N."/>
            <person name="Mavromatis K."/>
            <person name="Mikhailova N."/>
            <person name="Pati A."/>
            <person name="Chen A."/>
            <person name="Palaniappan K."/>
            <person name="Land M."/>
            <person name="Hauser L."/>
            <person name="Chang Y.J."/>
            <person name="Jeffries C.D."/>
            <person name="Brambilla E.M."/>
            <person name="Rohde M."/>
            <person name="Spring S."/>
            <person name="Sikorski J."/>
            <person name="Goker M."/>
            <person name="Woyke T."/>
            <person name="Bristow J."/>
            <person name="Eisen J.A."/>
            <person name="Markowitz V."/>
            <person name="Hugenholtz P."/>
            <person name="Kyrpides N.C."/>
            <person name="Klenk H.P."/>
            <person name="Detter J.C."/>
        </authorList>
    </citation>
    <scope>NUCLEOTIDE SEQUENCE [LARGE SCALE GENOMIC DNA]</scope>
    <source>
        <strain evidence="4">ATCC BAA-921 / DSM 16994 / JCM 11577 / YK-1</strain>
    </source>
</reference>
<feature type="domain" description="Flagellar hook-length control protein-like C-terminal" evidence="2">
    <location>
        <begin position="346"/>
        <end position="427"/>
    </location>
</feature>
<dbReference type="KEGG" id="sku:Sulku_0055"/>
<keyword evidence="3" id="KW-0969">Cilium</keyword>
<evidence type="ECO:0000313" key="3">
    <source>
        <dbReference type="EMBL" id="ADR32723.1"/>
    </source>
</evidence>
<sequence>MIVQSKENKSQGSLVDLLGGNTKNSSAAKSNDLFSKLLASIGIQGKGDENKIVKTNDFKAVIDPKNKSAAIPTSTTELKASQMKELQTLLSGKEGKEATLVSTELLENMTNDQMRTLINRAKDYLKNEISAKSPEYQADPKSLPKTLGALVKLAEKLGLEPQSISLATIVNEPEEKASFSNELLSKPLFEAKAIAALPATVMEESAPIEAITQLLSELKNKEQKNTKPLSTETSVQEKSDKAETQPLTTLLQAMDKKEEKTASTSVSEKVDPIKIASTPTAATNKTDALIALLKESNDAKEIKSESIKVEGESSKSLHVPKADSLEVKAKEAQQSMRHFASDLKEAVQEYKPPFTRLTMKLNPEKLGEVEVTLVQRGNNVHVNIQSNNANSVAFLAHNATELKAQLASQGIQNATMNFMSGGDSQNQQAGQQQQQGQQQRFRAYESFEELNLNEEQISALEIIIPHYA</sequence>
<dbReference type="EMBL" id="CP002355">
    <property type="protein sequence ID" value="ADR32723.1"/>
    <property type="molecule type" value="Genomic_DNA"/>
</dbReference>
<dbReference type="RefSeq" id="WP_013458920.1">
    <property type="nucleotide sequence ID" value="NC_014762.1"/>
</dbReference>
<organism evidence="3 4">
    <name type="scientific">Sulfuricurvum kujiense (strain ATCC BAA-921 / DSM 16994 / JCM 11577 / YK-1)</name>
    <dbReference type="NCBI Taxonomy" id="709032"/>
    <lineage>
        <taxon>Bacteria</taxon>
        <taxon>Pseudomonadati</taxon>
        <taxon>Campylobacterota</taxon>
        <taxon>Epsilonproteobacteria</taxon>
        <taxon>Campylobacterales</taxon>
        <taxon>Sulfurimonadaceae</taxon>
        <taxon>Sulfuricurvum</taxon>
    </lineage>
</organism>
<evidence type="ECO:0000259" key="2">
    <source>
        <dbReference type="Pfam" id="PF02120"/>
    </source>
</evidence>
<proteinExistence type="predicted"/>
<dbReference type="InterPro" id="IPR038610">
    <property type="entry name" value="FliK-like_C_sf"/>
</dbReference>